<reference evidence="1 2" key="1">
    <citation type="submission" date="2018-02" db="EMBL/GenBank/DDBJ databases">
        <title>Draft genome sequences of four Legionella pneumophila clinical strains isolated in Ontario.</title>
        <authorList>
            <person name="Fortuna A."/>
            <person name="Ramnarine R."/>
            <person name="Li A."/>
            <person name="Frantz C."/>
            <person name="Mallo G."/>
        </authorList>
    </citation>
    <scope>NUCLEOTIDE SEQUENCE [LARGE SCALE GENOMIC DNA]</scope>
    <source>
        <strain evidence="1 2">LG61</strain>
    </source>
</reference>
<dbReference type="OrthoDB" id="5651772at2"/>
<comment type="caution">
    <text evidence="1">The sequence shown here is derived from an EMBL/GenBank/DDBJ whole genome shotgun (WGS) entry which is preliminary data.</text>
</comment>
<dbReference type="Proteomes" id="UP000239239">
    <property type="component" value="Unassembled WGS sequence"/>
</dbReference>
<organism evidence="1 2">
    <name type="scientific">Legionella pneumophila</name>
    <dbReference type="NCBI Taxonomy" id="446"/>
    <lineage>
        <taxon>Bacteria</taxon>
        <taxon>Pseudomonadati</taxon>
        <taxon>Pseudomonadota</taxon>
        <taxon>Gammaproteobacteria</taxon>
        <taxon>Legionellales</taxon>
        <taxon>Legionellaceae</taxon>
        <taxon>Legionella</taxon>
    </lineage>
</organism>
<sequence length="337" mass="38311">MFDDTNMSKKESGTAKPIIKSTLMFFNSKLTDLNDKRLQLNRGKGLAKYLAKSQKNTRDLAPLDAGLGVVSFSLYMLRFSANVGLLAHLILVESQEKTNYKIRRDLYYSLLNDSLWCVVNLTQFFWLSYRNSISAGLQGMQLETLAQLIDVLVMIIRYQQDKREYDLKYTQATGMERSRLAIEWQNKELNGLRSLLTSLSVVTAFGLFSFSAVAVPLSPVISSIILISSLLRVLIDIEKDRQLIHQLKLNETSREQIKNEQLAMTNARMKDLNKIILNSVFLPIGFFMLITTPIPLTIITCVGMLLVHWLFTNLINMRYSPNVSISPTIQTAELPLC</sequence>
<gene>
    <name evidence="1" type="ORF">C3928_04305</name>
</gene>
<name>A0A2S6F1I5_LEGPN</name>
<accession>A0A2S6F1I5</accession>
<proteinExistence type="predicted"/>
<evidence type="ECO:0000313" key="1">
    <source>
        <dbReference type="EMBL" id="PPK31265.1"/>
    </source>
</evidence>
<dbReference type="RefSeq" id="WP_080272233.1">
    <property type="nucleotide sequence ID" value="NZ_FJAK01000004.1"/>
</dbReference>
<evidence type="ECO:0000313" key="2">
    <source>
        <dbReference type="Proteomes" id="UP000239239"/>
    </source>
</evidence>
<protein>
    <submittedName>
        <fullName evidence="1">Uncharacterized protein</fullName>
    </submittedName>
</protein>
<dbReference type="EMBL" id="PQWY01000010">
    <property type="protein sequence ID" value="PPK31265.1"/>
    <property type="molecule type" value="Genomic_DNA"/>
</dbReference>
<dbReference type="AlphaFoldDB" id="A0A2S6F1I5"/>